<dbReference type="EMBL" id="UFSM01000001">
    <property type="protein sequence ID" value="SUU88989.1"/>
    <property type="molecule type" value="Genomic_DNA"/>
</dbReference>
<evidence type="ECO:0000313" key="2">
    <source>
        <dbReference type="EMBL" id="SUU88989.1"/>
    </source>
</evidence>
<feature type="signal peptide" evidence="1">
    <location>
        <begin position="1"/>
        <end position="42"/>
    </location>
</feature>
<sequence>MYQRRQQQQGRRSGSLLSRLLLLLLPLFAALSVSVASTHAHAAGYHPEANLSASEGTYRVTDDPGALPDCIDSCLALAELNGDGSDDSALLRVTNAIPAVDLTRGSLAIDPLFSFLRYRTSEPRAPPARA</sequence>
<evidence type="ECO:0000313" key="3">
    <source>
        <dbReference type="Proteomes" id="UP000254701"/>
    </source>
</evidence>
<accession>A0A380WJ14</accession>
<name>A0A380WJ14_AMIAI</name>
<dbReference type="AlphaFoldDB" id="A0A380WJ14"/>
<evidence type="ECO:0000256" key="1">
    <source>
        <dbReference type="SAM" id="SignalP"/>
    </source>
</evidence>
<feature type="chain" id="PRO_5016763436" evidence="1">
    <location>
        <begin position="43"/>
        <end position="130"/>
    </location>
</feature>
<proteinExistence type="predicted"/>
<dbReference type="RefSeq" id="WP_147297336.1">
    <property type="nucleotide sequence ID" value="NZ_BAAAVY010000019.1"/>
</dbReference>
<protein>
    <submittedName>
        <fullName evidence="2">Uncharacterized protein</fullName>
    </submittedName>
</protein>
<dbReference type="Proteomes" id="UP000254701">
    <property type="component" value="Unassembled WGS sequence"/>
</dbReference>
<organism evidence="2 3">
    <name type="scientific">Aminobacter aminovorans</name>
    <name type="common">Chelatobacter heintzii</name>
    <dbReference type="NCBI Taxonomy" id="83263"/>
    <lineage>
        <taxon>Bacteria</taxon>
        <taxon>Pseudomonadati</taxon>
        <taxon>Pseudomonadota</taxon>
        <taxon>Alphaproteobacteria</taxon>
        <taxon>Hyphomicrobiales</taxon>
        <taxon>Phyllobacteriaceae</taxon>
        <taxon>Aminobacter</taxon>
    </lineage>
</organism>
<keyword evidence="1" id="KW-0732">Signal</keyword>
<reference evidence="2 3" key="1">
    <citation type="submission" date="2018-06" db="EMBL/GenBank/DDBJ databases">
        <authorList>
            <consortium name="Pathogen Informatics"/>
            <person name="Doyle S."/>
        </authorList>
    </citation>
    <scope>NUCLEOTIDE SEQUENCE [LARGE SCALE GENOMIC DNA]</scope>
    <source>
        <strain evidence="2 3">NCTC10684</strain>
    </source>
</reference>
<gene>
    <name evidence="2" type="ORF">NCTC10684_02221</name>
</gene>